<dbReference type="PANTHER" id="PTHR24220">
    <property type="entry name" value="IMPORT ATP-BINDING PROTEIN"/>
    <property type="match status" value="1"/>
</dbReference>
<evidence type="ECO:0000256" key="2">
    <source>
        <dbReference type="ARBA" id="ARBA00022448"/>
    </source>
</evidence>
<evidence type="ECO:0000256" key="3">
    <source>
        <dbReference type="ARBA" id="ARBA00022741"/>
    </source>
</evidence>
<dbReference type="InterPro" id="IPR027417">
    <property type="entry name" value="P-loop_NTPase"/>
</dbReference>
<dbReference type="CDD" id="cd03255">
    <property type="entry name" value="ABC_MJ0796_LolCDE_FtsE"/>
    <property type="match status" value="1"/>
</dbReference>
<dbReference type="PROSITE" id="PS00211">
    <property type="entry name" value="ABC_TRANSPORTER_1"/>
    <property type="match status" value="1"/>
</dbReference>
<dbReference type="PANTHER" id="PTHR24220:SF689">
    <property type="entry name" value="LIPOPROTEIN-RELEASING SYSTEM ATP-BINDING PROTEIN LOLD"/>
    <property type="match status" value="1"/>
</dbReference>
<dbReference type="InterPro" id="IPR003593">
    <property type="entry name" value="AAA+_ATPase"/>
</dbReference>
<comment type="similarity">
    <text evidence="1">Belongs to the ABC transporter superfamily.</text>
</comment>
<dbReference type="GO" id="GO:0016887">
    <property type="term" value="F:ATP hydrolysis activity"/>
    <property type="evidence" value="ECO:0007669"/>
    <property type="project" value="InterPro"/>
</dbReference>
<dbReference type="PROSITE" id="PS50893">
    <property type="entry name" value="ABC_TRANSPORTER_2"/>
    <property type="match status" value="1"/>
</dbReference>
<evidence type="ECO:0000259" key="5">
    <source>
        <dbReference type="PROSITE" id="PS50893"/>
    </source>
</evidence>
<dbReference type="GO" id="GO:0022857">
    <property type="term" value="F:transmembrane transporter activity"/>
    <property type="evidence" value="ECO:0007669"/>
    <property type="project" value="TreeGrafter"/>
</dbReference>
<reference evidence="6" key="1">
    <citation type="submission" date="2018-06" db="EMBL/GenBank/DDBJ databases">
        <authorList>
            <person name="Zhirakovskaya E."/>
        </authorList>
    </citation>
    <scope>NUCLEOTIDE SEQUENCE</scope>
</reference>
<evidence type="ECO:0000256" key="4">
    <source>
        <dbReference type="ARBA" id="ARBA00022840"/>
    </source>
</evidence>
<dbReference type="Gene3D" id="3.40.50.300">
    <property type="entry name" value="P-loop containing nucleotide triphosphate hydrolases"/>
    <property type="match status" value="1"/>
</dbReference>
<keyword evidence="4" id="KW-0067">ATP-binding</keyword>
<accession>A0A3B0SYG8</accession>
<keyword evidence="2" id="KW-0813">Transport</keyword>
<dbReference type="Pfam" id="PF00005">
    <property type="entry name" value="ABC_tran"/>
    <property type="match status" value="1"/>
</dbReference>
<gene>
    <name evidence="6" type="ORF">MNBD_ACTINO02-1337</name>
</gene>
<evidence type="ECO:0000256" key="1">
    <source>
        <dbReference type="ARBA" id="ARBA00005417"/>
    </source>
</evidence>
<dbReference type="EMBL" id="UOEK01000313">
    <property type="protein sequence ID" value="VAW05259.1"/>
    <property type="molecule type" value="Genomic_DNA"/>
</dbReference>
<organism evidence="6">
    <name type="scientific">hydrothermal vent metagenome</name>
    <dbReference type="NCBI Taxonomy" id="652676"/>
    <lineage>
        <taxon>unclassified sequences</taxon>
        <taxon>metagenomes</taxon>
        <taxon>ecological metagenomes</taxon>
    </lineage>
</organism>
<dbReference type="InterPro" id="IPR017871">
    <property type="entry name" value="ABC_transporter-like_CS"/>
</dbReference>
<dbReference type="GO" id="GO:0005886">
    <property type="term" value="C:plasma membrane"/>
    <property type="evidence" value="ECO:0007669"/>
    <property type="project" value="TreeGrafter"/>
</dbReference>
<dbReference type="SMART" id="SM00382">
    <property type="entry name" value="AAA"/>
    <property type="match status" value="1"/>
</dbReference>
<keyword evidence="3" id="KW-0547">Nucleotide-binding</keyword>
<evidence type="ECO:0000313" key="6">
    <source>
        <dbReference type="EMBL" id="VAW05259.1"/>
    </source>
</evidence>
<dbReference type="AlphaFoldDB" id="A0A3B0SYG8"/>
<dbReference type="InterPro" id="IPR015854">
    <property type="entry name" value="ABC_transpr_LolD-like"/>
</dbReference>
<dbReference type="GO" id="GO:0005524">
    <property type="term" value="F:ATP binding"/>
    <property type="evidence" value="ECO:0007669"/>
    <property type="project" value="UniProtKB-KW"/>
</dbReference>
<dbReference type="InterPro" id="IPR017911">
    <property type="entry name" value="MacB-like_ATP-bd"/>
</dbReference>
<dbReference type="InterPro" id="IPR003439">
    <property type="entry name" value="ABC_transporter-like_ATP-bd"/>
</dbReference>
<sequence>MPLRVRDAAVDGLTLQGISHRYGSGPVVLGDIDLTIAPGESVALTGPSGSGKTTLLSIMGLLTSPRDGTVFLDSTAVPTGGPARGRLRAEAYAWVFQTVNVLGHRTARDNAALGLLARGVPRVEASRRAEDALEAVGLAEHAAARVVDLSGGELQRVCIARAVASSPRFVLADEPTGQLDHATSERALDALWSARHPDTSIVIATHDGSVARRCDRVIGLVDGRTVEEAR</sequence>
<proteinExistence type="inferred from homology"/>
<name>A0A3B0SYG8_9ZZZZ</name>
<dbReference type="SUPFAM" id="SSF52540">
    <property type="entry name" value="P-loop containing nucleoside triphosphate hydrolases"/>
    <property type="match status" value="1"/>
</dbReference>
<feature type="domain" description="ABC transporter" evidence="5">
    <location>
        <begin position="13"/>
        <end position="230"/>
    </location>
</feature>
<protein>
    <recommendedName>
        <fullName evidence="5">ABC transporter domain-containing protein</fullName>
    </recommendedName>
</protein>